<gene>
    <name evidence="2" type="ORF">SMAX5B_016452</name>
</gene>
<evidence type="ECO:0000313" key="2">
    <source>
        <dbReference type="EMBL" id="AWP02201.1"/>
    </source>
</evidence>
<protein>
    <submittedName>
        <fullName evidence="2">Uncharacterized protein</fullName>
    </submittedName>
</protein>
<feature type="region of interest" description="Disordered" evidence="1">
    <location>
        <begin position="49"/>
        <end position="137"/>
    </location>
</feature>
<evidence type="ECO:0000313" key="3">
    <source>
        <dbReference type="Proteomes" id="UP000246464"/>
    </source>
</evidence>
<keyword evidence="3" id="KW-1185">Reference proteome</keyword>
<evidence type="ECO:0000256" key="1">
    <source>
        <dbReference type="SAM" id="MobiDB-lite"/>
    </source>
</evidence>
<accession>A0A2U9BDY6</accession>
<dbReference type="AlphaFoldDB" id="A0A2U9BDY6"/>
<sequence length="171" mass="18883">MVGNWAEERLQFSCISSIAAAAELETNSIDGRFSHKLLVQDQAEETTCFPRAASSHRSVTQYEKLRKPTLHRSTWPERSDRPTPGNESRRHPGTGALPTASGSLPSTESRPERRSRLRSRTVDRSADQRPPPPSVASACVAVPELHACSPVTSTIHKDLDLRCSSQQRRAS</sequence>
<reference evidence="2 3" key="1">
    <citation type="submission" date="2017-12" db="EMBL/GenBank/DDBJ databases">
        <title>Integrating genomic resources of turbot (Scophthalmus maximus) in depth evaluation of genetic and physical mapping variation across individuals.</title>
        <authorList>
            <person name="Martinez P."/>
        </authorList>
    </citation>
    <scope>NUCLEOTIDE SEQUENCE [LARGE SCALE GENOMIC DNA]</scope>
</reference>
<name>A0A2U9BDY6_SCOMX</name>
<dbReference type="EMBL" id="CP026248">
    <property type="protein sequence ID" value="AWP02201.1"/>
    <property type="molecule type" value="Genomic_DNA"/>
</dbReference>
<feature type="compositionally biased region" description="Basic and acidic residues" evidence="1">
    <location>
        <begin position="109"/>
        <end position="127"/>
    </location>
</feature>
<dbReference type="Proteomes" id="UP000246464">
    <property type="component" value="Chromosome 6"/>
</dbReference>
<proteinExistence type="predicted"/>
<organism evidence="2 3">
    <name type="scientific">Scophthalmus maximus</name>
    <name type="common">Turbot</name>
    <name type="synonym">Psetta maxima</name>
    <dbReference type="NCBI Taxonomy" id="52904"/>
    <lineage>
        <taxon>Eukaryota</taxon>
        <taxon>Metazoa</taxon>
        <taxon>Chordata</taxon>
        <taxon>Craniata</taxon>
        <taxon>Vertebrata</taxon>
        <taxon>Euteleostomi</taxon>
        <taxon>Actinopterygii</taxon>
        <taxon>Neopterygii</taxon>
        <taxon>Teleostei</taxon>
        <taxon>Neoteleostei</taxon>
        <taxon>Acanthomorphata</taxon>
        <taxon>Carangaria</taxon>
        <taxon>Pleuronectiformes</taxon>
        <taxon>Pleuronectoidei</taxon>
        <taxon>Scophthalmidae</taxon>
        <taxon>Scophthalmus</taxon>
    </lineage>
</organism>